<proteinExistence type="inferred from homology"/>
<dbReference type="Pfam" id="PF01555">
    <property type="entry name" value="N6_N4_Mtase"/>
    <property type="match status" value="1"/>
</dbReference>
<feature type="domain" description="DNA methylase N-4/N-6" evidence="5">
    <location>
        <begin position="24"/>
        <end position="203"/>
    </location>
</feature>
<dbReference type="SUPFAM" id="SSF53335">
    <property type="entry name" value="S-adenosyl-L-methionine-dependent methyltransferases"/>
    <property type="match status" value="1"/>
</dbReference>
<keyword evidence="7" id="KW-1185">Reference proteome</keyword>
<dbReference type="InterPro" id="IPR001091">
    <property type="entry name" value="RM_Methyltransferase"/>
</dbReference>
<dbReference type="RefSeq" id="WP_283223910.1">
    <property type="nucleotide sequence ID" value="NZ_JASGBH010000004.1"/>
</dbReference>
<dbReference type="NCBIfam" id="NF010253">
    <property type="entry name" value="PRK13699.1"/>
    <property type="match status" value="1"/>
</dbReference>
<comment type="caution">
    <text evidence="6">The sequence shown here is derived from an EMBL/GenBank/DDBJ whole genome shotgun (WGS) entry which is preliminary data.</text>
</comment>
<dbReference type="InterPro" id="IPR002052">
    <property type="entry name" value="DNA_methylase_N6_adenine_CS"/>
</dbReference>
<keyword evidence="2 6" id="KW-0489">Methyltransferase</keyword>
<evidence type="ECO:0000256" key="3">
    <source>
        <dbReference type="ARBA" id="ARBA00022679"/>
    </source>
</evidence>
<dbReference type="Proteomes" id="UP001431902">
    <property type="component" value="Unassembled WGS sequence"/>
</dbReference>
<dbReference type="Gene3D" id="3.40.50.150">
    <property type="entry name" value="Vaccinia Virus protein VP39"/>
    <property type="match status" value="1"/>
</dbReference>
<evidence type="ECO:0000313" key="6">
    <source>
        <dbReference type="EMBL" id="MDI9233508.1"/>
    </source>
</evidence>
<dbReference type="GO" id="GO:0032259">
    <property type="term" value="P:methylation"/>
    <property type="evidence" value="ECO:0007669"/>
    <property type="project" value="UniProtKB-KW"/>
</dbReference>
<reference evidence="6" key="1">
    <citation type="submission" date="2023-05" db="EMBL/GenBank/DDBJ databases">
        <title>Limnohabitans sp. strain HM2-2 Genome sequencing and assembly.</title>
        <authorList>
            <person name="Jung Y."/>
        </authorList>
    </citation>
    <scope>NUCLEOTIDE SEQUENCE</scope>
    <source>
        <strain evidence="6">HM2-2</strain>
    </source>
</reference>
<sequence>MQTNRIILGDCCRVMPTLPPACADFILTDPPYLVNYKDREGRSIKNDIEADWLMPAFREAYRVLKPDSLCVSFYGWTKTDLFYAAWKAAGFRIVGHITFPKRYASASRLMRYSHENAYLLAKGSPRPPEHPIGDVIDWNYSGNRHHPTEKPLSVLTPLIESFCPRGGLVLDPFAGSASTLVAARSVGRQYLGIELDPTYHGAAVRRLNGYSAGQAAYLDRERATSASVCYMERAA</sequence>
<evidence type="ECO:0000256" key="1">
    <source>
        <dbReference type="ARBA" id="ARBA00006594"/>
    </source>
</evidence>
<dbReference type="EC" id="2.1.1.-" evidence="4"/>
<dbReference type="GO" id="GO:0008168">
    <property type="term" value="F:methyltransferase activity"/>
    <property type="evidence" value="ECO:0007669"/>
    <property type="project" value="UniProtKB-KW"/>
</dbReference>
<comment type="similarity">
    <text evidence="1 4">Belongs to the N(4)/N(6)-methyltransferase family.</text>
</comment>
<name>A0ABT6X695_9BURK</name>
<keyword evidence="3" id="KW-0808">Transferase</keyword>
<evidence type="ECO:0000259" key="5">
    <source>
        <dbReference type="Pfam" id="PF01555"/>
    </source>
</evidence>
<accession>A0ABT6X695</accession>
<evidence type="ECO:0000256" key="2">
    <source>
        <dbReference type="ARBA" id="ARBA00022603"/>
    </source>
</evidence>
<protein>
    <recommendedName>
        <fullName evidence="4">Methyltransferase</fullName>
        <ecNumber evidence="4">2.1.1.-</ecNumber>
    </recommendedName>
</protein>
<dbReference type="PRINTS" id="PR00508">
    <property type="entry name" value="S21N4MTFRASE"/>
</dbReference>
<dbReference type="PANTHER" id="PTHR13370">
    <property type="entry name" value="RNA METHYLASE-RELATED"/>
    <property type="match status" value="1"/>
</dbReference>
<dbReference type="PANTHER" id="PTHR13370:SF3">
    <property type="entry name" value="TRNA (GUANINE(10)-N2)-METHYLTRANSFERASE HOMOLOG"/>
    <property type="match status" value="1"/>
</dbReference>
<dbReference type="PROSITE" id="PS00092">
    <property type="entry name" value="N6_MTASE"/>
    <property type="match status" value="1"/>
</dbReference>
<evidence type="ECO:0000313" key="7">
    <source>
        <dbReference type="Proteomes" id="UP001431902"/>
    </source>
</evidence>
<dbReference type="InterPro" id="IPR029063">
    <property type="entry name" value="SAM-dependent_MTases_sf"/>
</dbReference>
<evidence type="ECO:0000256" key="4">
    <source>
        <dbReference type="RuleBase" id="RU362026"/>
    </source>
</evidence>
<dbReference type="EMBL" id="JASGBH010000004">
    <property type="protein sequence ID" value="MDI9233508.1"/>
    <property type="molecule type" value="Genomic_DNA"/>
</dbReference>
<organism evidence="6 7">
    <name type="scientific">Limnohabitans lacus</name>
    <dbReference type="NCBI Taxonomy" id="3045173"/>
    <lineage>
        <taxon>Bacteria</taxon>
        <taxon>Pseudomonadati</taxon>
        <taxon>Pseudomonadota</taxon>
        <taxon>Betaproteobacteria</taxon>
        <taxon>Burkholderiales</taxon>
        <taxon>Comamonadaceae</taxon>
        <taxon>Limnohabitans</taxon>
    </lineage>
</organism>
<gene>
    <name evidence="6" type="ORF">QLQ16_06635</name>
</gene>
<dbReference type="InterPro" id="IPR002941">
    <property type="entry name" value="DNA_methylase_N4/N6"/>
</dbReference>